<dbReference type="SUPFAM" id="SSF46689">
    <property type="entry name" value="Homeodomain-like"/>
    <property type="match status" value="1"/>
</dbReference>
<dbReference type="Proteomes" id="UP000194977">
    <property type="component" value="Unassembled WGS sequence"/>
</dbReference>
<accession>A0A242NCS1</accession>
<comment type="caution">
    <text evidence="5">The sequence shown here is derived from an EMBL/GenBank/DDBJ whole genome shotgun (WGS) entry which is preliminary data.</text>
</comment>
<gene>
    <name evidence="5" type="ORF">B6D08_14395</name>
</gene>
<feature type="transmembrane region" description="Helical" evidence="3">
    <location>
        <begin position="26"/>
        <end position="45"/>
    </location>
</feature>
<dbReference type="AlphaFoldDB" id="A0A242NCS1"/>
<keyword evidence="3" id="KW-1133">Transmembrane helix</keyword>
<keyword evidence="3" id="KW-0812">Transmembrane</keyword>
<dbReference type="Pfam" id="PF13518">
    <property type="entry name" value="HTH_28"/>
    <property type="match status" value="1"/>
</dbReference>
<proteinExistence type="inferred from homology"/>
<dbReference type="InterPro" id="IPR052057">
    <property type="entry name" value="IS150/IS1296_orfA-like"/>
</dbReference>
<comment type="similarity">
    <text evidence="1">Belongs to the IS150/IS1296 orfA family.</text>
</comment>
<evidence type="ECO:0000259" key="4">
    <source>
        <dbReference type="Pfam" id="PF13518"/>
    </source>
</evidence>
<dbReference type="PANTHER" id="PTHR33795:SF1">
    <property type="entry name" value="INSERTION ELEMENT IS150 PROTEIN INSJ"/>
    <property type="match status" value="1"/>
</dbReference>
<dbReference type="EMBL" id="NARP01000090">
    <property type="protein sequence ID" value="OTP96783.1"/>
    <property type="molecule type" value="Genomic_DNA"/>
</dbReference>
<evidence type="ECO:0000313" key="6">
    <source>
        <dbReference type="Proteomes" id="UP000194977"/>
    </source>
</evidence>
<protein>
    <submittedName>
        <fullName evidence="5">Transcriptional regulator</fullName>
    </submittedName>
</protein>
<evidence type="ECO:0000313" key="5">
    <source>
        <dbReference type="EMBL" id="OTP96783.1"/>
    </source>
</evidence>
<keyword evidence="3" id="KW-0472">Membrane</keyword>
<sequence>QPTPHLRHAEARLQALKLMWTNNWSLGHTSAMLNLSSPGLLFVWLDRYHKKGFRGLEYHSRGRPCMKKPRIEPTHSDDKKTIEALKEEIAYLRAENAVLKKLEELKQAKRQQTKKKR</sequence>
<reference evidence="5 6" key="1">
    <citation type="submission" date="2017-03" db="EMBL/GenBank/DDBJ databases">
        <title>Comparative genomics of honeybee gut symbionts reveal geographically distinct and subgroup specific antibiotic resistance.</title>
        <authorList>
            <person name="Ludvigsen J."/>
            <person name="Porcellato D."/>
            <person name="Labee-Lund T.M."/>
            <person name="Amdam G.V."/>
            <person name="Rudi K."/>
        </authorList>
    </citation>
    <scope>NUCLEOTIDE SEQUENCE [LARGE SCALE GENOMIC DNA]</scope>
    <source>
        <strain evidence="5 6">A-7-12</strain>
    </source>
</reference>
<dbReference type="InterPro" id="IPR055247">
    <property type="entry name" value="InsJ-like_HTH"/>
</dbReference>
<feature type="non-terminal residue" evidence="5">
    <location>
        <position position="1"/>
    </location>
</feature>
<organism evidence="5 6">
    <name type="scientific">Gilliamella apicola</name>
    <dbReference type="NCBI Taxonomy" id="1196095"/>
    <lineage>
        <taxon>Bacteria</taxon>
        <taxon>Pseudomonadati</taxon>
        <taxon>Pseudomonadota</taxon>
        <taxon>Gammaproteobacteria</taxon>
        <taxon>Orbales</taxon>
        <taxon>Orbaceae</taxon>
        <taxon>Gilliamella</taxon>
    </lineage>
</organism>
<dbReference type="PANTHER" id="PTHR33795">
    <property type="entry name" value="INSERTION ELEMENT IS150 PROTEIN INSJ"/>
    <property type="match status" value="1"/>
</dbReference>
<dbReference type="RefSeq" id="WP_172398213.1">
    <property type="nucleotide sequence ID" value="NZ_NARP01000090.1"/>
</dbReference>
<feature type="domain" description="Insertion element IS150 protein InsJ-like helix-turn-helix" evidence="4">
    <location>
        <begin position="12"/>
        <end position="64"/>
    </location>
</feature>
<keyword evidence="2" id="KW-0175">Coiled coil</keyword>
<dbReference type="InterPro" id="IPR009057">
    <property type="entry name" value="Homeodomain-like_sf"/>
</dbReference>
<feature type="coiled-coil region" evidence="2">
    <location>
        <begin position="82"/>
        <end position="115"/>
    </location>
</feature>
<evidence type="ECO:0000256" key="1">
    <source>
        <dbReference type="ARBA" id="ARBA00038232"/>
    </source>
</evidence>
<name>A0A242NCS1_9GAMM</name>
<evidence type="ECO:0000256" key="2">
    <source>
        <dbReference type="SAM" id="Coils"/>
    </source>
</evidence>
<evidence type="ECO:0000256" key="3">
    <source>
        <dbReference type="SAM" id="Phobius"/>
    </source>
</evidence>